<dbReference type="PANTHER" id="PTHR22993:SF27">
    <property type="entry name" value="ENDONUCLEASE 8-LIKE 1"/>
    <property type="match status" value="1"/>
</dbReference>
<dbReference type="Gene3D" id="3.20.190.10">
    <property type="entry name" value="MutM-like, N-terminal"/>
    <property type="match status" value="1"/>
</dbReference>
<feature type="region of interest" description="Disordered" evidence="1">
    <location>
        <begin position="250"/>
        <end position="372"/>
    </location>
</feature>
<dbReference type="InterPro" id="IPR035937">
    <property type="entry name" value="FPG_N"/>
</dbReference>
<dbReference type="Pfam" id="PF09292">
    <property type="entry name" value="Neil1-DNA_bind"/>
    <property type="match status" value="1"/>
</dbReference>
<dbReference type="Gene3D" id="1.10.8.50">
    <property type="match status" value="1"/>
</dbReference>
<dbReference type="GO" id="GO:0006284">
    <property type="term" value="P:base-excision repair"/>
    <property type="evidence" value="ECO:0007669"/>
    <property type="project" value="InterPro"/>
</dbReference>
<dbReference type="GO" id="GO:0005634">
    <property type="term" value="C:nucleus"/>
    <property type="evidence" value="ECO:0007669"/>
    <property type="project" value="TreeGrafter"/>
</dbReference>
<keyword evidence="3" id="KW-0378">Hydrolase</keyword>
<gene>
    <name evidence="3" type="ORF">D5F01_LYC05029</name>
</gene>
<dbReference type="InterPro" id="IPR012319">
    <property type="entry name" value="FPG_cat"/>
</dbReference>
<dbReference type="SMART" id="SM00898">
    <property type="entry name" value="Fapy_DNA_glyco"/>
    <property type="match status" value="1"/>
</dbReference>
<dbReference type="PANTHER" id="PTHR22993">
    <property type="entry name" value="FORMAMIDOPYRIMIDINE-DNA GLYCOSYLASE"/>
    <property type="match status" value="1"/>
</dbReference>
<protein>
    <submittedName>
        <fullName evidence="3">Endonuclease 8-like 1</fullName>
    </submittedName>
</protein>
<dbReference type="Proteomes" id="UP000424527">
    <property type="component" value="Unassembled WGS sequence"/>
</dbReference>
<reference evidence="3 4" key="1">
    <citation type="submission" date="2019-07" db="EMBL/GenBank/DDBJ databases">
        <title>Chromosome genome assembly for large yellow croaker.</title>
        <authorList>
            <person name="Xiao S."/>
        </authorList>
    </citation>
    <scope>NUCLEOTIDE SEQUENCE [LARGE SCALE GENOMIC DNA]</scope>
    <source>
        <strain evidence="3">JMULYC20181020</strain>
        <tissue evidence="3">Muscle</tissue>
    </source>
</reference>
<feature type="domain" description="Formamidopyrimidine-DNA glycosylase catalytic" evidence="2">
    <location>
        <begin position="2"/>
        <end position="128"/>
    </location>
</feature>
<dbReference type="Pfam" id="PF01149">
    <property type="entry name" value="Fapy_DNA_glyco"/>
    <property type="match status" value="1"/>
</dbReference>
<feature type="compositionally biased region" description="Basic and acidic residues" evidence="1">
    <location>
        <begin position="312"/>
        <end position="334"/>
    </location>
</feature>
<dbReference type="PROSITE" id="PS51068">
    <property type="entry name" value="FPG_CAT"/>
    <property type="match status" value="1"/>
</dbReference>
<dbReference type="SUPFAM" id="SSF81624">
    <property type="entry name" value="N-terminal domain of MutM-like DNA repair proteins"/>
    <property type="match status" value="1"/>
</dbReference>
<dbReference type="AlphaFoldDB" id="A0A6G0IXM0"/>
<dbReference type="EMBL" id="REGW02000005">
    <property type="protein sequence ID" value="KAE8296275.1"/>
    <property type="molecule type" value="Genomic_DNA"/>
</dbReference>
<sequence length="372" mass="42251">MPEGPELHLASLYVNKMCNGVVFTGAVRKSEVSKNPDVPFICEAYRITATSRGKEVRLTLTPMKSDDPKQRVKTGQADQPMDIVFRFGMSGYFRLTTEDELPKHAHLCFFSKETPCRVLSFVDVRRFGSWQPSGVWQPGRGPCIMFEYKSFRLNIPPFVPARNVLEGLESEDFCDKEKPVKNDTNTKTSFITEESGDLLRLCHTVPLEVVNLGGKGYDPEKADYSEFEAWLQCYYVDGMKSIRDHNGRTMWFKGDPGPMAPKDSKSPKAKKRAKKEDDHDYTDEKKVSRSHSESTTKKTVTKQEIVTKTPKKGKDARPKEAKSKRQRENTRDVKTPQLGKKSMARRRKSSSAEPTAAGPQRRSGRVTRQNDK</sequence>
<dbReference type="GO" id="GO:0003906">
    <property type="term" value="F:DNA-(apurinic or apyrimidinic site) endonuclease activity"/>
    <property type="evidence" value="ECO:0007669"/>
    <property type="project" value="InterPro"/>
</dbReference>
<dbReference type="GO" id="GO:0019104">
    <property type="term" value="F:DNA N-glycosylase activity"/>
    <property type="evidence" value="ECO:0007669"/>
    <property type="project" value="InterPro"/>
</dbReference>
<accession>A0A6G0IXM0</accession>
<keyword evidence="3" id="KW-0540">Nuclease</keyword>
<name>A0A6G0IXM0_LARCR</name>
<evidence type="ECO:0000313" key="3">
    <source>
        <dbReference type="EMBL" id="KAE8296275.1"/>
    </source>
</evidence>
<evidence type="ECO:0000259" key="2">
    <source>
        <dbReference type="PROSITE" id="PS51068"/>
    </source>
</evidence>
<evidence type="ECO:0000256" key="1">
    <source>
        <dbReference type="SAM" id="MobiDB-lite"/>
    </source>
</evidence>
<dbReference type="GO" id="GO:0008270">
    <property type="term" value="F:zinc ion binding"/>
    <property type="evidence" value="ECO:0007669"/>
    <property type="project" value="InterPro"/>
</dbReference>
<keyword evidence="3" id="KW-0255">Endonuclease</keyword>
<dbReference type="FunFam" id="3.20.190.10:FF:000003">
    <property type="entry name" value="endonuclease 8-like 1 isoform X1"/>
    <property type="match status" value="1"/>
</dbReference>
<keyword evidence="4" id="KW-1185">Reference proteome</keyword>
<organism evidence="3 4">
    <name type="scientific">Larimichthys crocea</name>
    <name type="common">Large yellow croaker</name>
    <name type="synonym">Pseudosciaena crocea</name>
    <dbReference type="NCBI Taxonomy" id="215358"/>
    <lineage>
        <taxon>Eukaryota</taxon>
        <taxon>Metazoa</taxon>
        <taxon>Chordata</taxon>
        <taxon>Craniata</taxon>
        <taxon>Vertebrata</taxon>
        <taxon>Euteleostomi</taxon>
        <taxon>Actinopterygii</taxon>
        <taxon>Neopterygii</taxon>
        <taxon>Teleostei</taxon>
        <taxon>Neoteleostei</taxon>
        <taxon>Acanthomorphata</taxon>
        <taxon>Eupercaria</taxon>
        <taxon>Sciaenidae</taxon>
        <taxon>Larimichthys</taxon>
    </lineage>
</organism>
<dbReference type="SUPFAM" id="SSF57716">
    <property type="entry name" value="Glucocorticoid receptor-like (DNA-binding domain)"/>
    <property type="match status" value="1"/>
</dbReference>
<dbReference type="CDD" id="cd08967">
    <property type="entry name" value="MeNeil1_N"/>
    <property type="match status" value="1"/>
</dbReference>
<comment type="caution">
    <text evidence="3">The sequence shown here is derived from an EMBL/GenBank/DDBJ whole genome shotgun (WGS) entry which is preliminary data.</text>
</comment>
<proteinExistence type="predicted"/>
<evidence type="ECO:0000313" key="4">
    <source>
        <dbReference type="Proteomes" id="UP000424527"/>
    </source>
</evidence>
<feature type="compositionally biased region" description="Basic and acidic residues" evidence="1">
    <location>
        <begin position="274"/>
        <end position="296"/>
    </location>
</feature>
<dbReference type="InterPro" id="IPR015371">
    <property type="entry name" value="Endonuclease-VIII_DNA-bd"/>
</dbReference>